<dbReference type="SUPFAM" id="SSF55486">
    <property type="entry name" value="Metalloproteases ('zincins'), catalytic domain"/>
    <property type="match status" value="2"/>
</dbReference>
<keyword evidence="2 3" id="KW-0862">Zinc</keyword>
<evidence type="ECO:0000313" key="5">
    <source>
        <dbReference type="EMBL" id="PIO58048.1"/>
    </source>
</evidence>
<dbReference type="InterPro" id="IPR024079">
    <property type="entry name" value="MetalloPept_cat_dom_sf"/>
</dbReference>
<reference evidence="5 6" key="1">
    <citation type="submission" date="2015-09" db="EMBL/GenBank/DDBJ databases">
        <title>Draft genome of the parasitic nematode Teladorsagia circumcincta isolate WARC Sus (inbred).</title>
        <authorList>
            <person name="Mitreva M."/>
        </authorList>
    </citation>
    <scope>NUCLEOTIDE SEQUENCE [LARGE SCALE GENOMIC DNA]</scope>
    <source>
        <strain evidence="5 6">S</strain>
    </source>
</reference>
<sequence length="157" mass="18345">MRKMHEVKEKMSEYKEKVWSTLVLSPEKEEELKNNLTAFKRKTVDDVLPADHPIDEVNMEQGIADDLYQGDMFPLEYVTYTISYVVLQIGTAAHELAHTLGFYHTQSRYDRDDYITVIGQNINQNYSDQFEKQTNETNNNYGLPYDYGSVMHYRATA</sequence>
<protein>
    <recommendedName>
        <fullName evidence="3">Metalloendopeptidase</fullName>
        <ecNumber evidence="3">3.4.24.-</ecNumber>
    </recommendedName>
</protein>
<dbReference type="EMBL" id="KZ362602">
    <property type="protein sequence ID" value="PIO58048.1"/>
    <property type="molecule type" value="Genomic_DNA"/>
</dbReference>
<dbReference type="GO" id="GO:0004222">
    <property type="term" value="F:metalloendopeptidase activity"/>
    <property type="evidence" value="ECO:0007669"/>
    <property type="project" value="UniProtKB-UniRule"/>
</dbReference>
<dbReference type="AlphaFoldDB" id="A0A2G9TJG8"/>
<keyword evidence="6" id="KW-1185">Reference proteome</keyword>
<keyword evidence="2 3" id="KW-0645">Protease</keyword>
<feature type="active site" evidence="2">
    <location>
        <position position="95"/>
    </location>
</feature>
<organism evidence="5 6">
    <name type="scientific">Teladorsagia circumcincta</name>
    <name type="common">Brown stomach worm</name>
    <name type="synonym">Ostertagia circumcincta</name>
    <dbReference type="NCBI Taxonomy" id="45464"/>
    <lineage>
        <taxon>Eukaryota</taxon>
        <taxon>Metazoa</taxon>
        <taxon>Ecdysozoa</taxon>
        <taxon>Nematoda</taxon>
        <taxon>Chromadorea</taxon>
        <taxon>Rhabditida</taxon>
        <taxon>Rhabditina</taxon>
        <taxon>Rhabditomorpha</taxon>
        <taxon>Strongyloidea</taxon>
        <taxon>Trichostrongylidae</taxon>
        <taxon>Teladorsagia</taxon>
    </lineage>
</organism>
<dbReference type="EC" id="3.4.24.-" evidence="3"/>
<dbReference type="Proteomes" id="UP000230423">
    <property type="component" value="Unassembled WGS sequence"/>
</dbReference>
<feature type="binding site" evidence="2">
    <location>
        <position position="104"/>
    </location>
    <ligand>
        <name>Zn(2+)</name>
        <dbReference type="ChEBI" id="CHEBI:29105"/>
        <note>catalytic</note>
    </ligand>
</feature>
<dbReference type="PANTHER" id="PTHR10127">
    <property type="entry name" value="DISCOIDIN, CUB, EGF, LAMININ , AND ZINC METALLOPROTEASE DOMAIN CONTAINING"/>
    <property type="match status" value="1"/>
</dbReference>
<dbReference type="GO" id="GO:0006508">
    <property type="term" value="P:proteolysis"/>
    <property type="evidence" value="ECO:0007669"/>
    <property type="project" value="UniProtKB-KW"/>
</dbReference>
<proteinExistence type="predicted"/>
<name>A0A2G9TJG8_TELCI</name>
<comment type="cofactor">
    <cofactor evidence="2 3">
        <name>Zn(2+)</name>
        <dbReference type="ChEBI" id="CHEBI:29105"/>
    </cofactor>
    <text evidence="2 3">Binds 1 zinc ion per subunit.</text>
</comment>
<dbReference type="SMART" id="SM00235">
    <property type="entry name" value="ZnMc"/>
    <property type="match status" value="1"/>
</dbReference>
<feature type="binding site" evidence="2">
    <location>
        <position position="98"/>
    </location>
    <ligand>
        <name>Zn(2+)</name>
        <dbReference type="ChEBI" id="CHEBI:29105"/>
        <note>catalytic</note>
    </ligand>
</feature>
<evidence type="ECO:0000256" key="1">
    <source>
        <dbReference type="ARBA" id="ARBA00023157"/>
    </source>
</evidence>
<dbReference type="InterPro" id="IPR006026">
    <property type="entry name" value="Peptidase_Metallo"/>
</dbReference>
<comment type="caution">
    <text evidence="2">Lacks conserved residue(s) required for the propagation of feature annotation.</text>
</comment>
<feature type="binding site" evidence="2">
    <location>
        <position position="94"/>
    </location>
    <ligand>
        <name>Zn(2+)</name>
        <dbReference type="ChEBI" id="CHEBI:29105"/>
        <note>catalytic</note>
    </ligand>
</feature>
<gene>
    <name evidence="5" type="ORF">TELCIR_20528</name>
</gene>
<keyword evidence="1" id="KW-1015">Disulfide bond</keyword>
<dbReference type="Pfam" id="PF01400">
    <property type="entry name" value="Astacin"/>
    <property type="match status" value="1"/>
</dbReference>
<dbReference type="PANTHER" id="PTHR10127:SF793">
    <property type="entry name" value="ZINC METALLOPROTEINASE NAS-31"/>
    <property type="match status" value="1"/>
</dbReference>
<keyword evidence="2 3" id="KW-0378">Hydrolase</keyword>
<feature type="domain" description="Peptidase M12A" evidence="4">
    <location>
        <begin position="1"/>
        <end position="157"/>
    </location>
</feature>
<accession>A0A2G9TJG8</accession>
<dbReference type="PROSITE" id="PS51864">
    <property type="entry name" value="ASTACIN"/>
    <property type="match status" value="1"/>
</dbReference>
<dbReference type="InterPro" id="IPR001506">
    <property type="entry name" value="Peptidase_M12A"/>
</dbReference>
<evidence type="ECO:0000259" key="4">
    <source>
        <dbReference type="PROSITE" id="PS51864"/>
    </source>
</evidence>
<keyword evidence="2 3" id="KW-0479">Metal-binding</keyword>
<dbReference type="Gene3D" id="3.40.390.10">
    <property type="entry name" value="Collagenase (Catalytic Domain)"/>
    <property type="match status" value="1"/>
</dbReference>
<evidence type="ECO:0000256" key="2">
    <source>
        <dbReference type="PROSITE-ProRule" id="PRU01211"/>
    </source>
</evidence>
<evidence type="ECO:0000313" key="6">
    <source>
        <dbReference type="Proteomes" id="UP000230423"/>
    </source>
</evidence>
<dbReference type="GO" id="GO:0008270">
    <property type="term" value="F:zinc ion binding"/>
    <property type="evidence" value="ECO:0007669"/>
    <property type="project" value="UniProtKB-UniRule"/>
</dbReference>
<dbReference type="PRINTS" id="PR00480">
    <property type="entry name" value="ASTACIN"/>
</dbReference>
<evidence type="ECO:0000256" key="3">
    <source>
        <dbReference type="RuleBase" id="RU361183"/>
    </source>
</evidence>
<keyword evidence="2 3" id="KW-0482">Metalloprotease</keyword>
<dbReference type="OrthoDB" id="291007at2759"/>